<dbReference type="Proteomes" id="UP000042997">
    <property type="component" value="Unassembled WGS sequence"/>
</dbReference>
<proteinExistence type="predicted"/>
<keyword evidence="3" id="KW-0808">Transferase</keyword>
<feature type="domain" description="N-acetyltransferase" evidence="2">
    <location>
        <begin position="227"/>
        <end position="402"/>
    </location>
</feature>
<gene>
    <name evidence="3" type="ORF">RHRU231_490002</name>
</gene>
<evidence type="ECO:0000259" key="2">
    <source>
        <dbReference type="PROSITE" id="PS51186"/>
    </source>
</evidence>
<dbReference type="InterPro" id="IPR000182">
    <property type="entry name" value="GNAT_dom"/>
</dbReference>
<dbReference type="AlphaFoldDB" id="A0A098BMX3"/>
<dbReference type="Pfam" id="PF13508">
    <property type="entry name" value="Acetyltransf_7"/>
    <property type="match status" value="1"/>
</dbReference>
<feature type="region of interest" description="Disordered" evidence="1">
    <location>
        <begin position="1"/>
        <end position="116"/>
    </location>
</feature>
<dbReference type="PROSITE" id="PS51186">
    <property type="entry name" value="GNAT"/>
    <property type="match status" value="1"/>
</dbReference>
<dbReference type="CDD" id="cd04301">
    <property type="entry name" value="NAT_SF"/>
    <property type="match status" value="1"/>
</dbReference>
<organism evidence="3 4">
    <name type="scientific">Rhodococcus ruber</name>
    <dbReference type="NCBI Taxonomy" id="1830"/>
    <lineage>
        <taxon>Bacteria</taxon>
        <taxon>Bacillati</taxon>
        <taxon>Actinomycetota</taxon>
        <taxon>Actinomycetes</taxon>
        <taxon>Mycobacteriales</taxon>
        <taxon>Nocardiaceae</taxon>
        <taxon>Rhodococcus</taxon>
    </lineage>
</organism>
<dbReference type="eggNOG" id="COG0456">
    <property type="taxonomic scope" value="Bacteria"/>
</dbReference>
<feature type="compositionally biased region" description="Low complexity" evidence="1">
    <location>
        <begin position="78"/>
        <end position="91"/>
    </location>
</feature>
<evidence type="ECO:0000256" key="1">
    <source>
        <dbReference type="SAM" id="MobiDB-lite"/>
    </source>
</evidence>
<reference evidence="3 4" key="1">
    <citation type="journal article" date="2014" name="Genome Announc.">
        <title>Draft Genome Sequence of Propane- and Butane-Oxidizing Actinobacterium Rhodococcus ruber IEGM 231.</title>
        <authorList>
            <person name="Ivshina I.B."/>
            <person name="Kuyukina M.S."/>
            <person name="Krivoruchko A.V."/>
            <person name="Barbe V."/>
            <person name="Fischer C."/>
        </authorList>
    </citation>
    <scope>NUCLEOTIDE SEQUENCE [LARGE SCALE GENOMIC DNA]</scope>
</reference>
<dbReference type="Gene3D" id="3.40.630.30">
    <property type="match status" value="1"/>
</dbReference>
<sequence length="406" mass="43434">MTPASIAARVSERSAKKSAQTANPGSARAMSTHALRVRGRRAGRWTARSSAPASTAPAPRSAARYARWNRSDGSGVPAAADSNSSARSSRVAAREDTGRAAQSGRPTARGPVAPDGVAADGVAADGVAADGVAADGVAADCVVRAAVIIPNTSLHPAGHRPGHGPDDPVMFASLEHHRIPGIEHPFDVFNIAAPTDTQSREGGPVPVMSTDATPRGAAPIVVDLSAAEFRARLPEVLPIYVAAMRYPRGTEYHRAPMWSEHSARPGWKAVAAALPEEPSTLVAIAYGYCGSPHQWWNQQVRTGMRHAGYPPETIDAVLGDYFELTELHVRPDAQGHRIGEALLRRLLSDRPERTVLLSTPEAPGEDNRAWRLYRRFGFRDVVRHFRFTGDARPFAVLGRDLPLEGP</sequence>
<dbReference type="EMBL" id="CCSD01000060">
    <property type="protein sequence ID" value="CDZ89567.1"/>
    <property type="molecule type" value="Genomic_DNA"/>
</dbReference>
<dbReference type="SUPFAM" id="SSF55729">
    <property type="entry name" value="Acyl-CoA N-acyltransferases (Nat)"/>
    <property type="match status" value="1"/>
</dbReference>
<feature type="compositionally biased region" description="Low complexity" evidence="1">
    <location>
        <begin position="47"/>
        <end position="66"/>
    </location>
</feature>
<dbReference type="GO" id="GO:0016747">
    <property type="term" value="F:acyltransferase activity, transferring groups other than amino-acyl groups"/>
    <property type="evidence" value="ECO:0007669"/>
    <property type="project" value="InterPro"/>
</dbReference>
<name>A0A098BMX3_9NOCA</name>
<evidence type="ECO:0000313" key="3">
    <source>
        <dbReference type="EMBL" id="CDZ89567.1"/>
    </source>
</evidence>
<dbReference type="InterPro" id="IPR016181">
    <property type="entry name" value="Acyl_CoA_acyltransferase"/>
</dbReference>
<evidence type="ECO:0000313" key="4">
    <source>
        <dbReference type="Proteomes" id="UP000042997"/>
    </source>
</evidence>
<accession>A0A098BMX3</accession>
<protein>
    <submittedName>
        <fullName evidence="3">GNAT acetyltransferase (Modular protein)</fullName>
    </submittedName>
</protein>